<dbReference type="PANTHER" id="PTHR34610">
    <property type="entry name" value="SSL7007 PROTEIN"/>
    <property type="match status" value="1"/>
</dbReference>
<proteinExistence type="predicted"/>
<dbReference type="SUPFAM" id="SSF88723">
    <property type="entry name" value="PIN domain-like"/>
    <property type="match status" value="1"/>
</dbReference>
<dbReference type="Pfam" id="PF13470">
    <property type="entry name" value="PIN_3"/>
    <property type="match status" value="1"/>
</dbReference>
<protein>
    <submittedName>
        <fullName evidence="2">Putative toxin-antitoxin system toxin component, PIN family</fullName>
    </submittedName>
</protein>
<gene>
    <name evidence="2" type="ORF">C8261_06975</name>
</gene>
<dbReference type="InterPro" id="IPR029060">
    <property type="entry name" value="PIN-like_dom_sf"/>
</dbReference>
<dbReference type="EMBL" id="PZKC01000004">
    <property type="protein sequence ID" value="PTD97120.1"/>
    <property type="molecule type" value="Genomic_DNA"/>
</dbReference>
<sequence length="144" mass="15914">MRPPRVVLDTNLVLSALVFANGRLSALRHAWQAGRFIALVSRPTTAELMRVLAYPKFRLSADEQQDLLADYLPWCETVRIPSPPPATPPCRDCFDEPFLQLAVAGRADCLVSGDRDLLVLDGPLPCPILTADTFLTRHCTSAEE</sequence>
<comment type="caution">
    <text evidence="2">The sequence shown here is derived from an EMBL/GenBank/DDBJ whole genome shotgun (WGS) entry which is preliminary data.</text>
</comment>
<dbReference type="OrthoDB" id="9792229at2"/>
<organism evidence="2 3">
    <name type="scientific">Pseudothauera lacus</name>
    <dbReference type="NCBI Taxonomy" id="2136175"/>
    <lineage>
        <taxon>Bacteria</taxon>
        <taxon>Pseudomonadati</taxon>
        <taxon>Pseudomonadota</taxon>
        <taxon>Betaproteobacteria</taxon>
        <taxon>Rhodocyclales</taxon>
        <taxon>Zoogloeaceae</taxon>
        <taxon>Pseudothauera</taxon>
    </lineage>
</organism>
<dbReference type="AlphaFoldDB" id="A0A2T4IH74"/>
<evidence type="ECO:0000313" key="3">
    <source>
        <dbReference type="Proteomes" id="UP000241193"/>
    </source>
</evidence>
<name>A0A2T4IH74_9RHOO</name>
<feature type="domain" description="PIN" evidence="1">
    <location>
        <begin position="5"/>
        <end position="116"/>
    </location>
</feature>
<dbReference type="PANTHER" id="PTHR34610:SF4">
    <property type="entry name" value="SLL8027 PROTEIN"/>
    <property type="match status" value="1"/>
</dbReference>
<dbReference type="InterPro" id="IPR002716">
    <property type="entry name" value="PIN_dom"/>
</dbReference>
<keyword evidence="3" id="KW-1185">Reference proteome</keyword>
<accession>A0A2T4IH74</accession>
<dbReference type="Proteomes" id="UP000241193">
    <property type="component" value="Unassembled WGS sequence"/>
</dbReference>
<evidence type="ECO:0000313" key="2">
    <source>
        <dbReference type="EMBL" id="PTD97120.1"/>
    </source>
</evidence>
<evidence type="ECO:0000259" key="1">
    <source>
        <dbReference type="Pfam" id="PF13470"/>
    </source>
</evidence>
<dbReference type="RefSeq" id="WP_107492929.1">
    <property type="nucleotide sequence ID" value="NZ_PZKC01000004.1"/>
</dbReference>
<dbReference type="InterPro" id="IPR002850">
    <property type="entry name" value="PIN_toxin-like"/>
</dbReference>
<dbReference type="NCBIfam" id="TIGR00305">
    <property type="entry name" value="putative toxin-antitoxin system toxin component, PIN family"/>
    <property type="match status" value="1"/>
</dbReference>
<reference evidence="2 3" key="2">
    <citation type="submission" date="2018-04" db="EMBL/GenBank/DDBJ databases">
        <title>Thauera lacus sp. nov., isolated from an saline lake in Inner Mongolia, China.</title>
        <authorList>
            <person name="Liang Q.-Y."/>
        </authorList>
    </citation>
    <scope>NUCLEOTIDE SEQUENCE [LARGE SCALE GENOMIC DNA]</scope>
    <source>
        <strain evidence="2 3">D20</strain>
    </source>
</reference>
<reference evidence="2 3" key="1">
    <citation type="submission" date="2018-03" db="EMBL/GenBank/DDBJ databases">
        <authorList>
            <person name="Keele B.F."/>
        </authorList>
    </citation>
    <scope>NUCLEOTIDE SEQUENCE [LARGE SCALE GENOMIC DNA]</scope>
    <source>
        <strain evidence="2 3">D20</strain>
    </source>
</reference>